<accession>A0A1N6WGZ9</accession>
<dbReference type="OrthoDB" id="851559at2"/>
<gene>
    <name evidence="2" type="ORF">SAMN05421545_1531</name>
</gene>
<dbReference type="RefSeq" id="WP_007652690.1">
    <property type="nucleotide sequence ID" value="NZ_FTNM01000002.1"/>
</dbReference>
<feature type="signal peptide" evidence="1">
    <location>
        <begin position="1"/>
        <end position="20"/>
    </location>
</feature>
<feature type="chain" id="PRO_5009939233" description="YceI-like domain-containing protein" evidence="1">
    <location>
        <begin position="21"/>
        <end position="188"/>
    </location>
</feature>
<dbReference type="Proteomes" id="UP000185924">
    <property type="component" value="Unassembled WGS sequence"/>
</dbReference>
<name>A0A1N6WGZ9_9BACT</name>
<keyword evidence="1" id="KW-0732">Signal</keyword>
<evidence type="ECO:0000313" key="2">
    <source>
        <dbReference type="EMBL" id="SIQ89280.1"/>
    </source>
</evidence>
<protein>
    <recommendedName>
        <fullName evidence="4">YceI-like domain-containing protein</fullName>
    </recommendedName>
</protein>
<evidence type="ECO:0008006" key="4">
    <source>
        <dbReference type="Google" id="ProtNLM"/>
    </source>
</evidence>
<dbReference type="EMBL" id="FTNM01000002">
    <property type="protein sequence ID" value="SIQ89280.1"/>
    <property type="molecule type" value="Genomic_DNA"/>
</dbReference>
<proteinExistence type="predicted"/>
<dbReference type="AlphaFoldDB" id="A0A1N6WGZ9"/>
<dbReference type="STRING" id="1077936.SAMN05421545_1531"/>
<evidence type="ECO:0000313" key="3">
    <source>
        <dbReference type="Proteomes" id="UP000185924"/>
    </source>
</evidence>
<sequence length="188" mass="21763">MTKFLLTLLCILSITASAWAQQHRIPYTANNSMQVSLEGESNTYDFQSNKMLVRYDQNTRKLECLLPIENLLPANDSSPVAMVQDIFFVSRYPDLYIEIEAPIEQINAGNRNRQTLNSRVFINIQGIIKEIVVPVTFTPDRNMITFSTSFELMLQDLRLRVPARYTSRLTGRMLFTIHSARWADIRNR</sequence>
<organism evidence="2 3">
    <name type="scientific">Pontibacter lucknowensis</name>
    <dbReference type="NCBI Taxonomy" id="1077936"/>
    <lineage>
        <taxon>Bacteria</taxon>
        <taxon>Pseudomonadati</taxon>
        <taxon>Bacteroidota</taxon>
        <taxon>Cytophagia</taxon>
        <taxon>Cytophagales</taxon>
        <taxon>Hymenobacteraceae</taxon>
        <taxon>Pontibacter</taxon>
    </lineage>
</organism>
<reference evidence="3" key="1">
    <citation type="submission" date="2017-01" db="EMBL/GenBank/DDBJ databases">
        <authorList>
            <person name="Varghese N."/>
            <person name="Submissions S."/>
        </authorList>
    </citation>
    <scope>NUCLEOTIDE SEQUENCE [LARGE SCALE GENOMIC DNA]</scope>
    <source>
        <strain evidence="3">DM9</strain>
    </source>
</reference>
<evidence type="ECO:0000256" key="1">
    <source>
        <dbReference type="SAM" id="SignalP"/>
    </source>
</evidence>
<keyword evidence="3" id="KW-1185">Reference proteome</keyword>